<dbReference type="Gene3D" id="1.20.1070.10">
    <property type="entry name" value="Rhodopsin 7-helix transmembrane proteins"/>
    <property type="match status" value="1"/>
</dbReference>
<keyword evidence="1" id="KW-0812">Transmembrane</keyword>
<keyword evidence="1" id="KW-1133">Transmembrane helix</keyword>
<feature type="transmembrane region" description="Helical" evidence="1">
    <location>
        <begin position="47"/>
        <end position="70"/>
    </location>
</feature>
<protein>
    <submittedName>
        <fullName evidence="2">Uncharacterized protein</fullName>
    </submittedName>
</protein>
<evidence type="ECO:0000313" key="3">
    <source>
        <dbReference type="Proteomes" id="UP000186922"/>
    </source>
</evidence>
<evidence type="ECO:0000313" key="2">
    <source>
        <dbReference type="EMBL" id="GAU97350.1"/>
    </source>
</evidence>
<dbReference type="EMBL" id="BDGG01000004">
    <property type="protein sequence ID" value="GAU97350.1"/>
    <property type="molecule type" value="Genomic_DNA"/>
</dbReference>
<keyword evidence="1" id="KW-0472">Membrane</keyword>
<keyword evidence="3" id="KW-1185">Reference proteome</keyword>
<reference evidence="2 3" key="1">
    <citation type="journal article" date="2016" name="Nat. Commun.">
        <title>Extremotolerant tardigrade genome and improved radiotolerance of human cultured cells by tardigrade-unique protein.</title>
        <authorList>
            <person name="Hashimoto T."/>
            <person name="Horikawa D.D."/>
            <person name="Saito Y."/>
            <person name="Kuwahara H."/>
            <person name="Kozuka-Hata H."/>
            <person name="Shin-I T."/>
            <person name="Minakuchi Y."/>
            <person name="Ohishi K."/>
            <person name="Motoyama A."/>
            <person name="Aizu T."/>
            <person name="Enomoto A."/>
            <person name="Kondo K."/>
            <person name="Tanaka S."/>
            <person name="Hara Y."/>
            <person name="Koshikawa S."/>
            <person name="Sagara H."/>
            <person name="Miura T."/>
            <person name="Yokobori S."/>
            <person name="Miyagawa K."/>
            <person name="Suzuki Y."/>
            <person name="Kubo T."/>
            <person name="Oyama M."/>
            <person name="Kohara Y."/>
            <person name="Fujiyama A."/>
            <person name="Arakawa K."/>
            <person name="Katayama T."/>
            <person name="Toyoda A."/>
            <person name="Kunieda T."/>
        </authorList>
    </citation>
    <scope>NUCLEOTIDE SEQUENCE [LARGE SCALE GENOMIC DNA]</scope>
    <source>
        <strain evidence="2 3">YOKOZUNA-1</strain>
    </source>
</reference>
<dbReference type="AlphaFoldDB" id="A0A1D1V8X3"/>
<sequence>MTISYANASSGNNDSFLMKDNVSFDTAQWLRDHLGYETSENAVTYTIVYGLLFVLGIFGNVSTVIVIVLARRRSGWTGIDAYLLK</sequence>
<comment type="caution">
    <text evidence="2">The sequence shown here is derived from an EMBL/GenBank/DDBJ whole genome shotgun (WGS) entry which is preliminary data.</text>
</comment>
<evidence type="ECO:0000256" key="1">
    <source>
        <dbReference type="SAM" id="Phobius"/>
    </source>
</evidence>
<gene>
    <name evidence="2" type="primary">RvY_08667-1</name>
    <name evidence="2" type="synonym">RvY_08667.1</name>
    <name evidence="2" type="ORF">RvY_08667</name>
</gene>
<organism evidence="2 3">
    <name type="scientific">Ramazzottius varieornatus</name>
    <name type="common">Water bear</name>
    <name type="synonym">Tardigrade</name>
    <dbReference type="NCBI Taxonomy" id="947166"/>
    <lineage>
        <taxon>Eukaryota</taxon>
        <taxon>Metazoa</taxon>
        <taxon>Ecdysozoa</taxon>
        <taxon>Tardigrada</taxon>
        <taxon>Eutardigrada</taxon>
        <taxon>Parachela</taxon>
        <taxon>Hypsibioidea</taxon>
        <taxon>Ramazzottiidae</taxon>
        <taxon>Ramazzottius</taxon>
    </lineage>
</organism>
<accession>A0A1D1V8X3</accession>
<dbReference type="Proteomes" id="UP000186922">
    <property type="component" value="Unassembled WGS sequence"/>
</dbReference>
<name>A0A1D1V8X3_RAMVA</name>
<proteinExistence type="predicted"/>